<feature type="chain" id="PRO_5029445570" evidence="1">
    <location>
        <begin position="34"/>
        <end position="126"/>
    </location>
</feature>
<evidence type="ECO:0000313" key="3">
    <source>
        <dbReference type="Proteomes" id="UP000448292"/>
    </source>
</evidence>
<keyword evidence="1" id="KW-0732">Signal</keyword>
<gene>
    <name evidence="2" type="ORF">DPQ33_01105</name>
</gene>
<feature type="signal peptide" evidence="1">
    <location>
        <begin position="1"/>
        <end position="33"/>
    </location>
</feature>
<accession>A0A7M3MKA8</accession>
<keyword evidence="3" id="KW-1185">Reference proteome</keyword>
<dbReference type="AlphaFoldDB" id="A0A7M3MKA8"/>
<evidence type="ECO:0000313" key="2">
    <source>
        <dbReference type="EMBL" id="TVM19861.1"/>
    </source>
</evidence>
<proteinExistence type="predicted"/>
<organism evidence="2 3">
    <name type="scientific">Oceanidesulfovibrio indonesiensis</name>
    <dbReference type="NCBI Taxonomy" id="54767"/>
    <lineage>
        <taxon>Bacteria</taxon>
        <taxon>Pseudomonadati</taxon>
        <taxon>Thermodesulfobacteriota</taxon>
        <taxon>Desulfovibrionia</taxon>
        <taxon>Desulfovibrionales</taxon>
        <taxon>Desulfovibrionaceae</taxon>
        <taxon>Oceanidesulfovibrio</taxon>
    </lineage>
</organism>
<name>A0A7M3MKA8_9BACT</name>
<dbReference type="Proteomes" id="UP000448292">
    <property type="component" value="Unassembled WGS sequence"/>
</dbReference>
<dbReference type="OrthoDB" id="5461270at2"/>
<evidence type="ECO:0000256" key="1">
    <source>
        <dbReference type="SAM" id="SignalP"/>
    </source>
</evidence>
<dbReference type="EMBL" id="QMIE01000001">
    <property type="protein sequence ID" value="TVM19861.1"/>
    <property type="molecule type" value="Genomic_DNA"/>
</dbReference>
<protein>
    <submittedName>
        <fullName evidence="2">Uncharacterized protein</fullName>
    </submittedName>
</protein>
<comment type="caution">
    <text evidence="2">The sequence shown here is derived from an EMBL/GenBank/DDBJ whole genome shotgun (WGS) entry which is preliminary data.</text>
</comment>
<sequence>MLHQAVLCTNRYIAVFTLCAVLALCIFITGAKASDESNLDDFALKTESHDTGTLVHVEYDHPIWGWVDAGAVEFLHGGRILLTIRGEETREVSDLREALAAFAVQREASPALGRRLAMRIEQHAGN</sequence>
<dbReference type="RefSeq" id="WP_144301322.1">
    <property type="nucleotide sequence ID" value="NZ_QMIE01000001.1"/>
</dbReference>
<reference evidence="2 3" key="1">
    <citation type="submission" date="2018-06" db="EMBL/GenBank/DDBJ databases">
        <title>Complete genome of Desulfovibrio indonesiensis P37SLT.</title>
        <authorList>
            <person name="Crispim J.S."/>
            <person name="Vidigal P.M.P."/>
            <person name="Silva L.C.F."/>
            <person name="Laguardia C.N."/>
            <person name="Araujo L.C."/>
            <person name="Dias R.S."/>
            <person name="Sousa M.P."/>
            <person name="Paula S.O."/>
            <person name="Silva C."/>
        </authorList>
    </citation>
    <scope>NUCLEOTIDE SEQUENCE [LARGE SCALE GENOMIC DNA]</scope>
    <source>
        <strain evidence="2 3">P37SLT</strain>
    </source>
</reference>